<proteinExistence type="predicted"/>
<evidence type="ECO:0000313" key="2">
    <source>
        <dbReference type="Proteomes" id="UP000663452"/>
    </source>
</evidence>
<gene>
    <name evidence="1" type="ORF">JRJ22_19940</name>
</gene>
<dbReference type="EMBL" id="CP070969">
    <property type="protein sequence ID" value="QSF43535.1"/>
    <property type="molecule type" value="Genomic_DNA"/>
</dbReference>
<accession>A0ABX7L5Y9</accession>
<name>A0ABX7L5Y9_9BACL</name>
<evidence type="ECO:0000313" key="1">
    <source>
        <dbReference type="EMBL" id="QSF43535.1"/>
    </source>
</evidence>
<dbReference type="Proteomes" id="UP000663452">
    <property type="component" value="Chromosome"/>
</dbReference>
<reference evidence="1 2" key="1">
    <citation type="submission" date="2021-02" db="EMBL/GenBank/DDBJ databases">
        <title>Paenibacillus tianjinensis sp. nov.</title>
        <authorList>
            <person name="Liu H."/>
        </authorList>
    </citation>
    <scope>NUCLEOTIDE SEQUENCE [LARGE SCALE GENOMIC DNA]</scope>
    <source>
        <strain evidence="1 2">TB2019</strain>
    </source>
</reference>
<dbReference type="Gene3D" id="2.60.40.1080">
    <property type="match status" value="1"/>
</dbReference>
<protein>
    <recommendedName>
        <fullName evidence="3">Ig-like domain (Group 2)</fullName>
    </recommendedName>
</protein>
<keyword evidence="2" id="KW-1185">Reference proteome</keyword>
<evidence type="ECO:0008006" key="3">
    <source>
        <dbReference type="Google" id="ProtNLM"/>
    </source>
</evidence>
<dbReference type="RefSeq" id="WP_206101168.1">
    <property type="nucleotide sequence ID" value="NZ_CP070969.1"/>
</dbReference>
<sequence>MGNYDAYEVYLRIKGGSPRDRQVDITKRTILSGFKASPSYYNVSVYTPSTPLSSTPSDVWITDDSELKSQKVVTAIPGQSVDAGYLYYWNNEYWLTIQNDYQLGGIYDRGVILRCYSSIKWLDENGDIRSSWFCMQSNSTSSFGIEDGRVLILPNERRELTIQDTIYTRKIEKNKRFIVDGRAWRVIGVNRLIDGIITLTLEENLINKDLDNVELGIADYYNNVSDYSVTILNGENVTISTDQTLQLNVQAKNNDRIIESPVLVYSIDFEDVATVSTTGLVTPLRSGIVIIDVGFKGQTASIQINITDVVTHNYTCEIVGKDEITVGKTQSYVINFYDNGVEYTDESVISLKADDGVSVTNLASISAQNSVANTFTVLAGSKTGYVKLIAGDVDGKSSFVKRVWIKPLY</sequence>
<organism evidence="1 2">
    <name type="scientific">Paenibacillus tianjinensis</name>
    <dbReference type="NCBI Taxonomy" id="2810347"/>
    <lineage>
        <taxon>Bacteria</taxon>
        <taxon>Bacillati</taxon>
        <taxon>Bacillota</taxon>
        <taxon>Bacilli</taxon>
        <taxon>Bacillales</taxon>
        <taxon>Paenibacillaceae</taxon>
        <taxon>Paenibacillus</taxon>
    </lineage>
</organism>